<protein>
    <submittedName>
        <fullName evidence="2">F0F1-ATPase subunit</fullName>
    </submittedName>
</protein>
<feature type="transmembrane region" description="Helical" evidence="1">
    <location>
        <begin position="12"/>
        <end position="35"/>
    </location>
</feature>
<comment type="caution">
    <text evidence="2">The sequence shown here is derived from an EMBL/GenBank/DDBJ whole genome shotgun (WGS) entry which is preliminary data.</text>
</comment>
<evidence type="ECO:0000256" key="1">
    <source>
        <dbReference type="SAM" id="Phobius"/>
    </source>
</evidence>
<keyword evidence="1" id="KW-0812">Transmembrane</keyword>
<keyword evidence="1" id="KW-1133">Transmembrane helix</keyword>
<dbReference type="RefSeq" id="WP_094416219.1">
    <property type="nucleotide sequence ID" value="NZ_NOXV01000299.1"/>
</dbReference>
<keyword evidence="1" id="KW-0472">Membrane</keyword>
<organism evidence="2 3">
    <name type="scientific">Flavobacterium cyanobacteriorum</name>
    <dbReference type="NCBI Taxonomy" id="2022802"/>
    <lineage>
        <taxon>Bacteria</taxon>
        <taxon>Pseudomonadati</taxon>
        <taxon>Bacteroidota</taxon>
        <taxon>Flavobacteriia</taxon>
        <taxon>Flavobacteriales</taxon>
        <taxon>Flavobacteriaceae</taxon>
        <taxon>Flavobacterium</taxon>
    </lineage>
</organism>
<dbReference type="InterPro" id="IPR032820">
    <property type="entry name" value="ATPase_put"/>
</dbReference>
<dbReference type="EMBL" id="NOXV01000299">
    <property type="protein sequence ID" value="OYQ33288.1"/>
    <property type="molecule type" value="Genomic_DNA"/>
</dbReference>
<keyword evidence="3" id="KW-1185">Reference proteome</keyword>
<sequence length="75" mass="8706">MSSNRPDKNPNKWLVLISLPIQMGIVIFAFSWVGALLDEKYPNEGSWYRKGFILAGVFLSLYYLIRQVQNLDKKN</sequence>
<proteinExistence type="predicted"/>
<dbReference type="OrthoDB" id="9798708at2"/>
<name>A0A255YVP8_9FLAO</name>
<dbReference type="Proteomes" id="UP000216605">
    <property type="component" value="Unassembled WGS sequence"/>
</dbReference>
<reference evidence="2 3" key="1">
    <citation type="submission" date="2017-07" db="EMBL/GenBank/DDBJ databases">
        <title>Flavobacterium cyanobacteriorum sp. nov., isolated from cyanobacterial aggregates in a eutrophic lake.</title>
        <authorList>
            <person name="Cai H."/>
        </authorList>
    </citation>
    <scope>NUCLEOTIDE SEQUENCE [LARGE SCALE GENOMIC DNA]</scope>
    <source>
        <strain evidence="2 3">TH021</strain>
    </source>
</reference>
<dbReference type="AlphaFoldDB" id="A0A255YVP8"/>
<dbReference type="Pfam" id="PF09527">
    <property type="entry name" value="ATPase_gene1"/>
    <property type="match status" value="1"/>
</dbReference>
<evidence type="ECO:0000313" key="2">
    <source>
        <dbReference type="EMBL" id="OYQ33288.1"/>
    </source>
</evidence>
<gene>
    <name evidence="2" type="ORF">CHU92_12915</name>
</gene>
<accession>A0A255YVP8</accession>
<evidence type="ECO:0000313" key="3">
    <source>
        <dbReference type="Proteomes" id="UP000216605"/>
    </source>
</evidence>
<feature type="transmembrane region" description="Helical" evidence="1">
    <location>
        <begin position="47"/>
        <end position="65"/>
    </location>
</feature>